<dbReference type="AlphaFoldDB" id="A0A4Q9VLC0"/>
<dbReference type="OrthoDB" id="1846526at2"/>
<organism evidence="1 2">
    <name type="scientific">Siculibacillus lacustris</name>
    <dbReference type="NCBI Taxonomy" id="1549641"/>
    <lineage>
        <taxon>Bacteria</taxon>
        <taxon>Pseudomonadati</taxon>
        <taxon>Pseudomonadota</taxon>
        <taxon>Alphaproteobacteria</taxon>
        <taxon>Hyphomicrobiales</taxon>
        <taxon>Ancalomicrobiaceae</taxon>
        <taxon>Siculibacillus</taxon>
    </lineage>
</organism>
<dbReference type="InterPro" id="IPR012349">
    <property type="entry name" value="Split_barrel_FMN-bd"/>
</dbReference>
<name>A0A4Q9VLC0_9HYPH</name>
<evidence type="ECO:0000313" key="1">
    <source>
        <dbReference type="EMBL" id="TBW36263.1"/>
    </source>
</evidence>
<evidence type="ECO:0008006" key="3">
    <source>
        <dbReference type="Google" id="ProtNLM"/>
    </source>
</evidence>
<sequence>MTTDEDGTPRPAVSDFIAPGDGGTLLYFEPLESSKTQRNLTRAIWFDRPVSVVVVAADGRRFTARGRPQRAVIAGPRFQAHYAAFRADRGDVDLAAVWVIDVTGVEGLDLGADIATEERERPFFRHLDRIARA</sequence>
<accession>A0A4Q9VLC0</accession>
<reference evidence="1 2" key="1">
    <citation type="submission" date="2019-02" db="EMBL/GenBank/DDBJ databases">
        <title>Siculibacillus lacustris gen. nov., sp. nov., a new rosette-forming bacterium isolated from a freshwater crater lake (Lake St. Ana, Romania).</title>
        <authorList>
            <person name="Felfoldi T."/>
            <person name="Marton Z."/>
            <person name="Szabo A."/>
            <person name="Mentes A."/>
            <person name="Boka K."/>
            <person name="Marialigeti K."/>
            <person name="Mathe I."/>
            <person name="Koncz M."/>
            <person name="Schumann P."/>
            <person name="Toth E."/>
        </authorList>
    </citation>
    <scope>NUCLEOTIDE SEQUENCE [LARGE SCALE GENOMIC DNA]</scope>
    <source>
        <strain evidence="1 2">SA-279</strain>
    </source>
</reference>
<dbReference type="RefSeq" id="WP_131310259.1">
    <property type="nucleotide sequence ID" value="NZ_SJFN01000021.1"/>
</dbReference>
<dbReference type="Gene3D" id="2.30.110.10">
    <property type="entry name" value="Electron Transport, Fmn-binding Protein, Chain A"/>
    <property type="match status" value="1"/>
</dbReference>
<proteinExistence type="predicted"/>
<comment type="caution">
    <text evidence="1">The sequence shown here is derived from an EMBL/GenBank/DDBJ whole genome shotgun (WGS) entry which is preliminary data.</text>
</comment>
<gene>
    <name evidence="1" type="ORF">EYW49_14245</name>
</gene>
<dbReference type="EMBL" id="SJFN01000021">
    <property type="protein sequence ID" value="TBW36263.1"/>
    <property type="molecule type" value="Genomic_DNA"/>
</dbReference>
<dbReference type="Proteomes" id="UP000292781">
    <property type="component" value="Unassembled WGS sequence"/>
</dbReference>
<evidence type="ECO:0000313" key="2">
    <source>
        <dbReference type="Proteomes" id="UP000292781"/>
    </source>
</evidence>
<protein>
    <recommendedName>
        <fullName evidence="3">Pyridoxamine 5'-phosphate oxidase family protein</fullName>
    </recommendedName>
</protein>
<keyword evidence="2" id="KW-1185">Reference proteome</keyword>